<dbReference type="AlphaFoldDB" id="A0A645I4Y7"/>
<evidence type="ECO:0000313" key="2">
    <source>
        <dbReference type="EMBL" id="MPN46367.1"/>
    </source>
</evidence>
<comment type="caution">
    <text evidence="2">The sequence shown here is derived from an EMBL/GenBank/DDBJ whole genome shotgun (WGS) entry which is preliminary data.</text>
</comment>
<sequence>MLRPAVAQRGNHGKQQARQHQQRHRQAEHPLSAVVALNLAAKSMGGAGGLGVCVPPVPFVLIQRYQIRLGGGRRRAAGLPKSPAL</sequence>
<protein>
    <submittedName>
        <fullName evidence="2">Uncharacterized protein</fullName>
    </submittedName>
</protein>
<evidence type="ECO:0000256" key="1">
    <source>
        <dbReference type="SAM" id="MobiDB-lite"/>
    </source>
</evidence>
<dbReference type="EMBL" id="VSSQ01106982">
    <property type="protein sequence ID" value="MPN46367.1"/>
    <property type="molecule type" value="Genomic_DNA"/>
</dbReference>
<reference evidence="2" key="1">
    <citation type="submission" date="2019-08" db="EMBL/GenBank/DDBJ databases">
        <authorList>
            <person name="Kucharzyk K."/>
            <person name="Murdoch R.W."/>
            <person name="Higgins S."/>
            <person name="Loffler F."/>
        </authorList>
    </citation>
    <scope>NUCLEOTIDE SEQUENCE</scope>
</reference>
<feature type="compositionally biased region" description="Basic residues" evidence="1">
    <location>
        <begin position="11"/>
        <end position="26"/>
    </location>
</feature>
<organism evidence="2">
    <name type="scientific">bioreactor metagenome</name>
    <dbReference type="NCBI Taxonomy" id="1076179"/>
    <lineage>
        <taxon>unclassified sequences</taxon>
        <taxon>metagenomes</taxon>
        <taxon>ecological metagenomes</taxon>
    </lineage>
</organism>
<feature type="region of interest" description="Disordered" evidence="1">
    <location>
        <begin position="1"/>
        <end position="29"/>
    </location>
</feature>
<proteinExistence type="predicted"/>
<name>A0A645I4Y7_9ZZZZ</name>
<accession>A0A645I4Y7</accession>
<gene>
    <name evidence="2" type="ORF">SDC9_193953</name>
</gene>